<dbReference type="PROSITE" id="PS50090">
    <property type="entry name" value="MYB_LIKE"/>
    <property type="match status" value="2"/>
</dbReference>
<dbReference type="GO" id="GO:0000978">
    <property type="term" value="F:RNA polymerase II cis-regulatory region sequence-specific DNA binding"/>
    <property type="evidence" value="ECO:0007669"/>
    <property type="project" value="TreeGrafter"/>
</dbReference>
<evidence type="ECO:0000313" key="4">
    <source>
        <dbReference type="Proteomes" id="UP000179807"/>
    </source>
</evidence>
<dbReference type="OrthoDB" id="47994at2759"/>
<dbReference type="Gene3D" id="1.10.10.60">
    <property type="entry name" value="Homeodomain-like"/>
    <property type="match status" value="2"/>
</dbReference>
<dbReference type="GeneID" id="94849060"/>
<dbReference type="InterPro" id="IPR001005">
    <property type="entry name" value="SANT/Myb"/>
</dbReference>
<dbReference type="Pfam" id="PF00249">
    <property type="entry name" value="Myb_DNA-binding"/>
    <property type="match status" value="2"/>
</dbReference>
<dbReference type="RefSeq" id="XP_068368548.1">
    <property type="nucleotide sequence ID" value="XM_068514356.1"/>
</dbReference>
<dbReference type="PANTHER" id="PTHR45614:SF253">
    <property type="entry name" value="CHROMOSOME UNDETERMINED SCAFFOLD_38, WHOLE GENOME SHOTGUN SEQUENCE"/>
    <property type="match status" value="1"/>
</dbReference>
<dbReference type="PROSITE" id="PS51294">
    <property type="entry name" value="HTH_MYB"/>
    <property type="match status" value="2"/>
</dbReference>
<evidence type="ECO:0000313" key="3">
    <source>
        <dbReference type="EMBL" id="OHT15412.1"/>
    </source>
</evidence>
<name>A0A1J4L0F0_9EUKA</name>
<organism evidence="3 4">
    <name type="scientific">Tritrichomonas foetus</name>
    <dbReference type="NCBI Taxonomy" id="1144522"/>
    <lineage>
        <taxon>Eukaryota</taxon>
        <taxon>Metamonada</taxon>
        <taxon>Parabasalia</taxon>
        <taxon>Tritrichomonadida</taxon>
        <taxon>Tritrichomonadidae</taxon>
        <taxon>Tritrichomonas</taxon>
    </lineage>
</organism>
<accession>A0A1J4L0F0</accession>
<dbReference type="AlphaFoldDB" id="A0A1J4L0F0"/>
<comment type="caution">
    <text evidence="3">The sequence shown here is derived from an EMBL/GenBank/DDBJ whole genome shotgun (WGS) entry which is preliminary data.</text>
</comment>
<dbReference type="InterPro" id="IPR009057">
    <property type="entry name" value="Homeodomain-like_sf"/>
</dbReference>
<dbReference type="EMBL" id="MLAK01000227">
    <property type="protein sequence ID" value="OHT15412.1"/>
    <property type="molecule type" value="Genomic_DNA"/>
</dbReference>
<protein>
    <submittedName>
        <fullName evidence="3">Myb-like DNA-binding domain containing protein</fullName>
    </submittedName>
</protein>
<dbReference type="GO" id="GO:0000981">
    <property type="term" value="F:DNA-binding transcription factor activity, RNA polymerase II-specific"/>
    <property type="evidence" value="ECO:0007669"/>
    <property type="project" value="TreeGrafter"/>
</dbReference>
<gene>
    <name evidence="3" type="ORF">TRFO_42537</name>
</gene>
<evidence type="ECO:0000259" key="2">
    <source>
        <dbReference type="PROSITE" id="PS51294"/>
    </source>
</evidence>
<dbReference type="VEuPathDB" id="TrichDB:TRFO_42537"/>
<dbReference type="InterPro" id="IPR050560">
    <property type="entry name" value="MYB_TF"/>
</dbReference>
<dbReference type="SUPFAM" id="SSF46689">
    <property type="entry name" value="Homeodomain-like"/>
    <property type="match status" value="1"/>
</dbReference>
<sequence length="189" mass="23322">MNISWFKRHPRKHFTLEEDEKLKQLVEDNINDDNQKIAWGIICKEMYGRNARQCKERWEKYLSPEISNDKWTNEEDLLLIVKYKEFGSRWKQISLYFPNRTDINIRNRWNVLVRHQFQITTKKKKSNIIKQTSPIHEENEVDVNNPTFLITFEDIEEFEDSLQETDDFQHLYLEENENCFYEYHFWNTY</sequence>
<reference evidence="3" key="1">
    <citation type="submission" date="2016-10" db="EMBL/GenBank/DDBJ databases">
        <authorList>
            <person name="Benchimol M."/>
            <person name="Almeida L.G."/>
            <person name="Vasconcelos A.T."/>
            <person name="Perreira-Neves A."/>
            <person name="Rosa I.A."/>
            <person name="Tasca T."/>
            <person name="Bogo M.R."/>
            <person name="de Souza W."/>
        </authorList>
    </citation>
    <scope>NUCLEOTIDE SEQUENCE [LARGE SCALE GENOMIC DNA]</scope>
    <source>
        <strain evidence="3">K</strain>
    </source>
</reference>
<proteinExistence type="predicted"/>
<evidence type="ECO:0000259" key="1">
    <source>
        <dbReference type="PROSITE" id="PS50090"/>
    </source>
</evidence>
<feature type="domain" description="Myb-like" evidence="1">
    <location>
        <begin position="11"/>
        <end position="62"/>
    </location>
</feature>
<dbReference type="GO" id="GO:0005634">
    <property type="term" value="C:nucleus"/>
    <property type="evidence" value="ECO:0007669"/>
    <property type="project" value="TreeGrafter"/>
</dbReference>
<dbReference type="InterPro" id="IPR017930">
    <property type="entry name" value="Myb_dom"/>
</dbReference>
<dbReference type="SMART" id="SM00717">
    <property type="entry name" value="SANT"/>
    <property type="match status" value="2"/>
</dbReference>
<feature type="domain" description="HTH myb-type" evidence="2">
    <location>
        <begin position="63"/>
        <end position="117"/>
    </location>
</feature>
<dbReference type="Proteomes" id="UP000179807">
    <property type="component" value="Unassembled WGS sequence"/>
</dbReference>
<dbReference type="CDD" id="cd00167">
    <property type="entry name" value="SANT"/>
    <property type="match status" value="2"/>
</dbReference>
<feature type="domain" description="Myb-like" evidence="1">
    <location>
        <begin position="63"/>
        <end position="113"/>
    </location>
</feature>
<keyword evidence="4" id="KW-1185">Reference proteome</keyword>
<feature type="domain" description="HTH myb-type" evidence="2">
    <location>
        <begin position="7"/>
        <end position="62"/>
    </location>
</feature>
<dbReference type="PANTHER" id="PTHR45614">
    <property type="entry name" value="MYB PROTEIN-RELATED"/>
    <property type="match status" value="1"/>
</dbReference>